<reference evidence="3 4" key="1">
    <citation type="submission" date="2017-09" db="EMBL/GenBank/DDBJ databases">
        <authorList>
            <person name="Lee N."/>
            <person name="Cho B.-K."/>
        </authorList>
    </citation>
    <scope>NUCLEOTIDE SEQUENCE [LARGE SCALE GENOMIC DNA]</scope>
    <source>
        <strain evidence="3 4">ATCC 27476</strain>
    </source>
</reference>
<organism evidence="3 4">
    <name type="scientific">Streptomyces vinaceus</name>
    <dbReference type="NCBI Taxonomy" id="1960"/>
    <lineage>
        <taxon>Bacteria</taxon>
        <taxon>Bacillati</taxon>
        <taxon>Actinomycetota</taxon>
        <taxon>Actinomycetes</taxon>
        <taxon>Kitasatosporales</taxon>
        <taxon>Streptomycetaceae</taxon>
        <taxon>Streptomyces</taxon>
    </lineage>
</organism>
<evidence type="ECO:0000313" key="4">
    <source>
        <dbReference type="Proteomes" id="UP000325563"/>
    </source>
</evidence>
<dbReference type="KEGG" id="svn:CP980_10775"/>
<dbReference type="Pfam" id="PF13274">
    <property type="entry name" value="SocA_Panacea"/>
    <property type="match status" value="1"/>
</dbReference>
<dbReference type="RefSeq" id="WP_150528057.1">
    <property type="nucleotide sequence ID" value="NZ_BNBW01000002.1"/>
</dbReference>
<feature type="domain" description="Antitoxin SocA-like Panacea" evidence="2">
    <location>
        <begin position="23"/>
        <end position="113"/>
    </location>
</feature>
<dbReference type="InterPro" id="IPR025272">
    <property type="entry name" value="SocA_Panacea"/>
</dbReference>
<dbReference type="EMBL" id="CP023692">
    <property type="protein sequence ID" value="QEV45492.1"/>
    <property type="molecule type" value="Genomic_DNA"/>
</dbReference>
<evidence type="ECO:0000313" key="3">
    <source>
        <dbReference type="EMBL" id="QEV45492.1"/>
    </source>
</evidence>
<evidence type="ECO:0000259" key="2">
    <source>
        <dbReference type="Pfam" id="PF13274"/>
    </source>
</evidence>
<protein>
    <submittedName>
        <fullName evidence="3">DUF4065 domain-containing protein</fullName>
    </submittedName>
</protein>
<dbReference type="AlphaFoldDB" id="A0A5J6J6B9"/>
<dbReference type="GeneID" id="95611042"/>
<name>A0A5J6J6B9_STRVI</name>
<proteinExistence type="predicted"/>
<sequence>MGNAHDVAAYILTKTGPLSAMKLQKLCYYSQAWSLVWDEQPLFDDRIEAWANGPVVRALYAQHRGQFTIHNWPSGDPAQLSADQKATVDAVIDAYAKLTAQQLSDLTHSERPWIDARDGVPPTERSEAEIPPESMQSFYASLVKRNDTESV</sequence>
<keyword evidence="4" id="KW-1185">Reference proteome</keyword>
<dbReference type="Proteomes" id="UP000325563">
    <property type="component" value="Chromosome"/>
</dbReference>
<gene>
    <name evidence="3" type="ORF">CP980_10775</name>
</gene>
<feature type="region of interest" description="Disordered" evidence="1">
    <location>
        <begin position="110"/>
        <end position="151"/>
    </location>
</feature>
<evidence type="ECO:0000256" key="1">
    <source>
        <dbReference type="SAM" id="MobiDB-lite"/>
    </source>
</evidence>
<feature type="compositionally biased region" description="Basic and acidic residues" evidence="1">
    <location>
        <begin position="110"/>
        <end position="128"/>
    </location>
</feature>
<accession>A0A5J6J6B9</accession>